<protein>
    <submittedName>
        <fullName evidence="1">Uncharacterized protein</fullName>
    </submittedName>
</protein>
<accession>A0A5K3G4Q4</accession>
<sequence>MPKYNFPIRILKTSKSVCSNNTRHDLVIVVKSGILGWDARTAFRAFMQREKARSPHLHVGVVFSLGLPRKHGGRLFNREGNIISLPGSNGDMLEKFNGKEDVANKRINKEIAVAMLAHL</sequence>
<name>A0A5K3G4Q4_MESCO</name>
<dbReference type="AlphaFoldDB" id="A0A5K3G4Q4"/>
<organism evidence="1">
    <name type="scientific">Mesocestoides corti</name>
    <name type="common">Flatworm</name>
    <dbReference type="NCBI Taxonomy" id="53468"/>
    <lineage>
        <taxon>Eukaryota</taxon>
        <taxon>Metazoa</taxon>
        <taxon>Spiralia</taxon>
        <taxon>Lophotrochozoa</taxon>
        <taxon>Platyhelminthes</taxon>
        <taxon>Cestoda</taxon>
        <taxon>Eucestoda</taxon>
        <taxon>Cyclophyllidea</taxon>
        <taxon>Mesocestoididae</taxon>
        <taxon>Mesocestoides</taxon>
    </lineage>
</organism>
<proteinExistence type="predicted"/>
<reference evidence="1" key="1">
    <citation type="submission" date="2019-11" db="UniProtKB">
        <authorList>
            <consortium name="WormBaseParasite"/>
        </authorList>
    </citation>
    <scope>IDENTIFICATION</scope>
</reference>
<evidence type="ECO:0000313" key="1">
    <source>
        <dbReference type="WBParaSite" id="MCU_014271-RA"/>
    </source>
</evidence>
<dbReference type="WBParaSite" id="MCU_014271-RA">
    <property type="protein sequence ID" value="MCU_014271-RA"/>
    <property type="gene ID" value="MCU_014271"/>
</dbReference>